<sequence>MSESNITKGWKKTGLFPRDPARVLSKLKVKSANQIELSILEGAWKSSALRESNAKAIRNLLKSVLGSNRGKEAQILPNTLEDTFTRITILRIEKQGLITFGNIEKSRRRRGKGLIDLNKDENSCKARVYTLSKVKAQILKRQEQDEAKKTEELHKEQKKKEQLQKKQDKERGIQDRKYAKEIARVQKEKEVKGKQRAWAEEIEALNGDTPYARRVRKLQTSPKKKIDSETQKVSE</sequence>
<protein>
    <submittedName>
        <fullName evidence="2">Uncharacterized protein</fullName>
    </submittedName>
</protein>
<organism evidence="2 3">
    <name type="scientific">Tothia fuscella</name>
    <dbReference type="NCBI Taxonomy" id="1048955"/>
    <lineage>
        <taxon>Eukaryota</taxon>
        <taxon>Fungi</taxon>
        <taxon>Dikarya</taxon>
        <taxon>Ascomycota</taxon>
        <taxon>Pezizomycotina</taxon>
        <taxon>Dothideomycetes</taxon>
        <taxon>Pleosporomycetidae</taxon>
        <taxon>Venturiales</taxon>
        <taxon>Cylindrosympodiaceae</taxon>
        <taxon>Tothia</taxon>
    </lineage>
</organism>
<name>A0A9P4NV68_9PEZI</name>
<evidence type="ECO:0000313" key="3">
    <source>
        <dbReference type="Proteomes" id="UP000800235"/>
    </source>
</evidence>
<gene>
    <name evidence="2" type="ORF">EJ08DRAFT_658538</name>
</gene>
<keyword evidence="3" id="KW-1185">Reference proteome</keyword>
<feature type="compositionally biased region" description="Basic and acidic residues" evidence="1">
    <location>
        <begin position="224"/>
        <end position="235"/>
    </location>
</feature>
<dbReference type="AlphaFoldDB" id="A0A9P4NV68"/>
<evidence type="ECO:0000256" key="1">
    <source>
        <dbReference type="SAM" id="MobiDB-lite"/>
    </source>
</evidence>
<evidence type="ECO:0000313" key="2">
    <source>
        <dbReference type="EMBL" id="KAF2432894.1"/>
    </source>
</evidence>
<proteinExistence type="predicted"/>
<dbReference type="EMBL" id="MU007023">
    <property type="protein sequence ID" value="KAF2432894.1"/>
    <property type="molecule type" value="Genomic_DNA"/>
</dbReference>
<dbReference type="Proteomes" id="UP000800235">
    <property type="component" value="Unassembled WGS sequence"/>
</dbReference>
<feature type="region of interest" description="Disordered" evidence="1">
    <location>
        <begin position="209"/>
        <end position="235"/>
    </location>
</feature>
<feature type="region of interest" description="Disordered" evidence="1">
    <location>
        <begin position="149"/>
        <end position="176"/>
    </location>
</feature>
<accession>A0A9P4NV68</accession>
<comment type="caution">
    <text evidence="2">The sequence shown here is derived from an EMBL/GenBank/DDBJ whole genome shotgun (WGS) entry which is preliminary data.</text>
</comment>
<reference evidence="2" key="1">
    <citation type="journal article" date="2020" name="Stud. Mycol.">
        <title>101 Dothideomycetes genomes: a test case for predicting lifestyles and emergence of pathogens.</title>
        <authorList>
            <person name="Haridas S."/>
            <person name="Albert R."/>
            <person name="Binder M."/>
            <person name="Bloem J."/>
            <person name="Labutti K."/>
            <person name="Salamov A."/>
            <person name="Andreopoulos B."/>
            <person name="Baker S."/>
            <person name="Barry K."/>
            <person name="Bills G."/>
            <person name="Bluhm B."/>
            <person name="Cannon C."/>
            <person name="Castanera R."/>
            <person name="Culley D."/>
            <person name="Daum C."/>
            <person name="Ezra D."/>
            <person name="Gonzalez J."/>
            <person name="Henrissat B."/>
            <person name="Kuo A."/>
            <person name="Liang C."/>
            <person name="Lipzen A."/>
            <person name="Lutzoni F."/>
            <person name="Magnuson J."/>
            <person name="Mondo S."/>
            <person name="Nolan M."/>
            <person name="Ohm R."/>
            <person name="Pangilinan J."/>
            <person name="Park H.-J."/>
            <person name="Ramirez L."/>
            <person name="Alfaro M."/>
            <person name="Sun H."/>
            <person name="Tritt A."/>
            <person name="Yoshinaga Y."/>
            <person name="Zwiers L.-H."/>
            <person name="Turgeon B."/>
            <person name="Goodwin S."/>
            <person name="Spatafora J."/>
            <person name="Crous P."/>
            <person name="Grigoriev I."/>
        </authorList>
    </citation>
    <scope>NUCLEOTIDE SEQUENCE</scope>
    <source>
        <strain evidence="2">CBS 130266</strain>
    </source>
</reference>